<reference evidence="4 5" key="1">
    <citation type="submission" date="2021-08" db="EMBL/GenBank/DDBJ databases">
        <title>Draft Genome Sequence of Phanerochaete sordida strain YK-624.</title>
        <authorList>
            <person name="Mori T."/>
            <person name="Dohra H."/>
            <person name="Suzuki T."/>
            <person name="Kawagishi H."/>
            <person name="Hirai H."/>
        </authorList>
    </citation>
    <scope>NUCLEOTIDE SEQUENCE [LARGE SCALE GENOMIC DNA]</scope>
    <source>
        <strain evidence="4 5">YK-624</strain>
    </source>
</reference>
<comment type="caution">
    <text evidence="4">The sequence shown here is derived from an EMBL/GenBank/DDBJ whole genome shotgun (WGS) entry which is preliminary data.</text>
</comment>
<sequence>MPTDLAAVAGPVLLGSLFNWGLYGVLCVQVYLYHLAFPHDGWGAKALVYGVFALDSAQTCIVTGDVFTTYARHYGDVAELWMQHNEWLAVPVFSSLVSCTVQMYYAYRIGHLARSKALRLGISLLALLQGVAGIATGVQSAIIRTFEELEAKAHSATILWLAGSAACDVLIAGTMAWLLLHKDTRSAATRARITRLVHIVVETGSLTAAGAVLVLVLYVALPARAYYAAVGAVLGKLYSNALLVLFNSRMRVAPVVVAARDEGSARVRAKAALGFGRRSASRSGDLGGVHVEEQVWVHTDEIQMDHPIETRVDLESPKDADLESTGAAPSM</sequence>
<dbReference type="AlphaFoldDB" id="A0A9P3GPB3"/>
<feature type="transmembrane region" description="Helical" evidence="2">
    <location>
        <begin position="87"/>
        <end position="105"/>
    </location>
</feature>
<keyword evidence="2" id="KW-0812">Transmembrane</keyword>
<protein>
    <recommendedName>
        <fullName evidence="3">DUF6534 domain-containing protein</fullName>
    </recommendedName>
</protein>
<evidence type="ECO:0000313" key="4">
    <source>
        <dbReference type="EMBL" id="GJE97024.1"/>
    </source>
</evidence>
<keyword evidence="2" id="KW-0472">Membrane</keyword>
<evidence type="ECO:0000256" key="1">
    <source>
        <dbReference type="SAM" id="MobiDB-lite"/>
    </source>
</evidence>
<feature type="compositionally biased region" description="Basic and acidic residues" evidence="1">
    <location>
        <begin position="307"/>
        <end position="321"/>
    </location>
</feature>
<dbReference type="OrthoDB" id="2953893at2759"/>
<proteinExistence type="predicted"/>
<gene>
    <name evidence="4" type="ORF">PsYK624_132340</name>
</gene>
<organism evidence="4 5">
    <name type="scientific">Phanerochaete sordida</name>
    <dbReference type="NCBI Taxonomy" id="48140"/>
    <lineage>
        <taxon>Eukaryota</taxon>
        <taxon>Fungi</taxon>
        <taxon>Dikarya</taxon>
        <taxon>Basidiomycota</taxon>
        <taxon>Agaricomycotina</taxon>
        <taxon>Agaricomycetes</taxon>
        <taxon>Polyporales</taxon>
        <taxon>Phanerochaetaceae</taxon>
        <taxon>Phanerochaete</taxon>
    </lineage>
</organism>
<keyword evidence="5" id="KW-1185">Reference proteome</keyword>
<evidence type="ECO:0000256" key="2">
    <source>
        <dbReference type="SAM" id="Phobius"/>
    </source>
</evidence>
<feature type="domain" description="DUF6534" evidence="3">
    <location>
        <begin position="164"/>
        <end position="250"/>
    </location>
</feature>
<dbReference type="PANTHER" id="PTHR40465:SF1">
    <property type="entry name" value="DUF6534 DOMAIN-CONTAINING PROTEIN"/>
    <property type="match status" value="1"/>
</dbReference>
<accession>A0A9P3GPB3</accession>
<feature type="transmembrane region" description="Helical" evidence="2">
    <location>
        <begin position="117"/>
        <end position="138"/>
    </location>
</feature>
<feature type="transmembrane region" description="Helical" evidence="2">
    <location>
        <begin position="226"/>
        <end position="246"/>
    </location>
</feature>
<dbReference type="Pfam" id="PF20152">
    <property type="entry name" value="DUF6534"/>
    <property type="match status" value="1"/>
</dbReference>
<dbReference type="Proteomes" id="UP000703269">
    <property type="component" value="Unassembled WGS sequence"/>
</dbReference>
<evidence type="ECO:0000259" key="3">
    <source>
        <dbReference type="Pfam" id="PF20152"/>
    </source>
</evidence>
<feature type="transmembrane region" description="Helical" evidence="2">
    <location>
        <begin position="199"/>
        <end position="220"/>
    </location>
</feature>
<keyword evidence="2" id="KW-1133">Transmembrane helix</keyword>
<dbReference type="EMBL" id="BPQB01000066">
    <property type="protein sequence ID" value="GJE97024.1"/>
    <property type="molecule type" value="Genomic_DNA"/>
</dbReference>
<name>A0A9P3GPB3_9APHY</name>
<feature type="region of interest" description="Disordered" evidence="1">
    <location>
        <begin position="307"/>
        <end position="331"/>
    </location>
</feature>
<feature type="transmembrane region" description="Helical" evidence="2">
    <location>
        <begin position="158"/>
        <end position="179"/>
    </location>
</feature>
<dbReference type="InterPro" id="IPR045339">
    <property type="entry name" value="DUF6534"/>
</dbReference>
<feature type="transmembrane region" description="Helical" evidence="2">
    <location>
        <begin position="12"/>
        <end position="34"/>
    </location>
</feature>
<evidence type="ECO:0000313" key="5">
    <source>
        <dbReference type="Proteomes" id="UP000703269"/>
    </source>
</evidence>
<dbReference type="PANTHER" id="PTHR40465">
    <property type="entry name" value="CHROMOSOME 1, WHOLE GENOME SHOTGUN SEQUENCE"/>
    <property type="match status" value="1"/>
</dbReference>